<protein>
    <submittedName>
        <fullName evidence="1">Uncharacterized protein</fullName>
    </submittedName>
</protein>
<dbReference type="GeneID" id="9378713"/>
<evidence type="ECO:0000313" key="1">
    <source>
        <dbReference type="EMBL" id="EFI27951.1"/>
    </source>
</evidence>
<dbReference type="EMBL" id="AACS02000004">
    <property type="protein sequence ID" value="EFI27951.1"/>
    <property type="molecule type" value="Genomic_DNA"/>
</dbReference>
<reference evidence="1 2" key="1">
    <citation type="journal article" date="2010" name="Proc. Natl. Acad. Sci. U.S.A.">
        <title>Insights into evolution of multicellular fungi from the assembled chromosomes of the mushroom Coprinopsis cinerea (Coprinus cinereus).</title>
        <authorList>
            <person name="Stajich J.E."/>
            <person name="Wilke S.K."/>
            <person name="Ahren D."/>
            <person name="Au C.H."/>
            <person name="Birren B.W."/>
            <person name="Borodovsky M."/>
            <person name="Burns C."/>
            <person name="Canback B."/>
            <person name="Casselton L.A."/>
            <person name="Cheng C.K."/>
            <person name="Deng J."/>
            <person name="Dietrich F.S."/>
            <person name="Fargo D.C."/>
            <person name="Farman M.L."/>
            <person name="Gathman A.C."/>
            <person name="Goldberg J."/>
            <person name="Guigo R."/>
            <person name="Hoegger P.J."/>
            <person name="Hooker J.B."/>
            <person name="Huggins A."/>
            <person name="James T.Y."/>
            <person name="Kamada T."/>
            <person name="Kilaru S."/>
            <person name="Kodira C."/>
            <person name="Kues U."/>
            <person name="Kupfer D."/>
            <person name="Kwan H.S."/>
            <person name="Lomsadze A."/>
            <person name="Li W."/>
            <person name="Lilly W.W."/>
            <person name="Ma L.J."/>
            <person name="Mackey A.J."/>
            <person name="Manning G."/>
            <person name="Martin F."/>
            <person name="Muraguchi H."/>
            <person name="Natvig D.O."/>
            <person name="Palmerini H."/>
            <person name="Ramesh M.A."/>
            <person name="Rehmeyer C.J."/>
            <person name="Roe B.A."/>
            <person name="Shenoy N."/>
            <person name="Stanke M."/>
            <person name="Ter-Hovhannisyan V."/>
            <person name="Tunlid A."/>
            <person name="Velagapudi R."/>
            <person name="Vision T.J."/>
            <person name="Zeng Q."/>
            <person name="Zolan M.E."/>
            <person name="Pukkila P.J."/>
        </authorList>
    </citation>
    <scope>NUCLEOTIDE SEQUENCE [LARGE SCALE GENOMIC DNA]</scope>
    <source>
        <strain evidence="2">Okayama-7 / 130 / ATCC MYA-4618 / FGSC 9003</strain>
    </source>
</reference>
<gene>
    <name evidence="1" type="ORF">CC1G_14442</name>
</gene>
<proteinExistence type="predicted"/>
<keyword evidence="2" id="KW-1185">Reference proteome</keyword>
<dbReference type="Proteomes" id="UP000001861">
    <property type="component" value="Unassembled WGS sequence"/>
</dbReference>
<dbReference type="HOGENOM" id="CLU_2904097_0_0_1"/>
<accession>D6RLT7</accession>
<organism evidence="1 2">
    <name type="scientific">Coprinopsis cinerea (strain Okayama-7 / 130 / ATCC MYA-4618 / FGSC 9003)</name>
    <name type="common">Inky cap fungus</name>
    <name type="synonym">Hormographiella aspergillata</name>
    <dbReference type="NCBI Taxonomy" id="240176"/>
    <lineage>
        <taxon>Eukaryota</taxon>
        <taxon>Fungi</taxon>
        <taxon>Dikarya</taxon>
        <taxon>Basidiomycota</taxon>
        <taxon>Agaricomycotina</taxon>
        <taxon>Agaricomycetes</taxon>
        <taxon>Agaricomycetidae</taxon>
        <taxon>Agaricales</taxon>
        <taxon>Agaricineae</taxon>
        <taxon>Psathyrellaceae</taxon>
        <taxon>Coprinopsis</taxon>
    </lineage>
</organism>
<sequence length="62" mass="6990">MTIAKQDPRSDERSVGKMHLEALDETGQQSLDRPLPRYSIQGLQHGEETAIELAKGEEQEQL</sequence>
<dbReference type="InParanoid" id="D6RLT7"/>
<dbReference type="AlphaFoldDB" id="D6RLT7"/>
<comment type="caution">
    <text evidence="1">The sequence shown here is derived from an EMBL/GenBank/DDBJ whole genome shotgun (WGS) entry which is preliminary data.</text>
</comment>
<dbReference type="RefSeq" id="XP_002911445.1">
    <property type="nucleotide sequence ID" value="XM_002911399.1"/>
</dbReference>
<dbReference type="KEGG" id="cci:CC1G_14442"/>
<evidence type="ECO:0000313" key="2">
    <source>
        <dbReference type="Proteomes" id="UP000001861"/>
    </source>
</evidence>
<name>D6RLT7_COPC7</name>
<dbReference type="VEuPathDB" id="FungiDB:CC1G_14442"/>